<proteinExistence type="predicted"/>
<keyword evidence="2" id="KW-0936">Ethylene signaling pathway</keyword>
<dbReference type="Proteomes" id="UP000326396">
    <property type="component" value="Linkage Group LG2"/>
</dbReference>
<evidence type="ECO:0000256" key="4">
    <source>
        <dbReference type="ARBA" id="ARBA00023015"/>
    </source>
</evidence>
<name>A0A5N6NA60_9ASTR</name>
<evidence type="ECO:0000313" key="11">
    <source>
        <dbReference type="EMBL" id="KAD4584197.1"/>
    </source>
</evidence>
<reference evidence="11 12" key="1">
    <citation type="submission" date="2019-05" db="EMBL/GenBank/DDBJ databases">
        <title>Mikania micrantha, genome provides insights into the molecular mechanism of rapid growth.</title>
        <authorList>
            <person name="Liu B."/>
        </authorList>
    </citation>
    <scope>NUCLEOTIDE SEQUENCE [LARGE SCALE GENOMIC DNA]</scope>
    <source>
        <strain evidence="11">NLD-2019</strain>
        <tissue evidence="11">Leaf</tissue>
    </source>
</reference>
<dbReference type="SMART" id="SM00380">
    <property type="entry name" value="AP2"/>
    <property type="match status" value="1"/>
</dbReference>
<feature type="region of interest" description="Disordered" evidence="9">
    <location>
        <begin position="168"/>
        <end position="207"/>
    </location>
</feature>
<dbReference type="PANTHER" id="PTHR31190">
    <property type="entry name" value="DNA-BINDING DOMAIN"/>
    <property type="match status" value="1"/>
</dbReference>
<organism evidence="11 12">
    <name type="scientific">Mikania micrantha</name>
    <name type="common">bitter vine</name>
    <dbReference type="NCBI Taxonomy" id="192012"/>
    <lineage>
        <taxon>Eukaryota</taxon>
        <taxon>Viridiplantae</taxon>
        <taxon>Streptophyta</taxon>
        <taxon>Embryophyta</taxon>
        <taxon>Tracheophyta</taxon>
        <taxon>Spermatophyta</taxon>
        <taxon>Magnoliopsida</taxon>
        <taxon>eudicotyledons</taxon>
        <taxon>Gunneridae</taxon>
        <taxon>Pentapetalae</taxon>
        <taxon>asterids</taxon>
        <taxon>campanulids</taxon>
        <taxon>Asterales</taxon>
        <taxon>Asteraceae</taxon>
        <taxon>Asteroideae</taxon>
        <taxon>Heliantheae alliance</taxon>
        <taxon>Eupatorieae</taxon>
        <taxon>Mikania</taxon>
    </lineage>
</organism>
<dbReference type="InterPro" id="IPR036955">
    <property type="entry name" value="AP2/ERF_dom_sf"/>
</dbReference>
<dbReference type="GO" id="GO:0009873">
    <property type="term" value="P:ethylene-activated signaling pathway"/>
    <property type="evidence" value="ECO:0007669"/>
    <property type="project" value="UniProtKB-KW"/>
</dbReference>
<evidence type="ECO:0000313" key="12">
    <source>
        <dbReference type="Proteomes" id="UP000326396"/>
    </source>
</evidence>
<dbReference type="EMBL" id="SZYD01000012">
    <property type="protein sequence ID" value="KAD4584197.1"/>
    <property type="molecule type" value="Genomic_DNA"/>
</dbReference>
<dbReference type="GO" id="GO:0005634">
    <property type="term" value="C:nucleus"/>
    <property type="evidence" value="ECO:0007669"/>
    <property type="project" value="UniProtKB-SubCell"/>
</dbReference>
<comment type="caution">
    <text evidence="11">The sequence shown here is derived from an EMBL/GenBank/DDBJ whole genome shotgun (WGS) entry which is preliminary data.</text>
</comment>
<dbReference type="OrthoDB" id="674504at2759"/>
<evidence type="ECO:0000256" key="8">
    <source>
        <dbReference type="ARBA" id="ARBA00023242"/>
    </source>
</evidence>
<protein>
    <recommendedName>
        <fullName evidence="10">AP2/ERF domain-containing protein</fullName>
    </recommendedName>
</protein>
<keyword evidence="8" id="KW-0539">Nucleus</keyword>
<dbReference type="GO" id="GO:0000976">
    <property type="term" value="F:transcription cis-regulatory region binding"/>
    <property type="evidence" value="ECO:0007669"/>
    <property type="project" value="UniProtKB-ARBA"/>
</dbReference>
<feature type="domain" description="AP2/ERF" evidence="10">
    <location>
        <begin position="84"/>
        <end position="142"/>
    </location>
</feature>
<dbReference type="PRINTS" id="PR00367">
    <property type="entry name" value="ETHRSPELEMNT"/>
</dbReference>
<dbReference type="SUPFAM" id="SSF54171">
    <property type="entry name" value="DNA-binding domain"/>
    <property type="match status" value="1"/>
</dbReference>
<keyword evidence="4" id="KW-0805">Transcription regulation</keyword>
<evidence type="ECO:0000256" key="9">
    <source>
        <dbReference type="SAM" id="MobiDB-lite"/>
    </source>
</evidence>
<keyword evidence="7" id="KW-0804">Transcription</keyword>
<accession>A0A5N6NA60</accession>
<keyword evidence="3" id="KW-0611">Plant defense</keyword>
<dbReference type="Pfam" id="PF00847">
    <property type="entry name" value="AP2"/>
    <property type="match status" value="1"/>
</dbReference>
<dbReference type="AlphaFoldDB" id="A0A5N6NA60"/>
<comment type="subcellular location">
    <subcellularLocation>
        <location evidence="1">Nucleus</location>
    </subcellularLocation>
</comment>
<gene>
    <name evidence="11" type="ORF">E3N88_21798</name>
</gene>
<evidence type="ECO:0000256" key="2">
    <source>
        <dbReference type="ARBA" id="ARBA00022745"/>
    </source>
</evidence>
<dbReference type="GO" id="GO:0003700">
    <property type="term" value="F:DNA-binding transcription factor activity"/>
    <property type="evidence" value="ECO:0007669"/>
    <property type="project" value="InterPro"/>
</dbReference>
<keyword evidence="5" id="KW-0238">DNA-binding</keyword>
<sequence length="239" mass="26483">MASDHESSTLDLIRQHLLIDDSSFFQTYPLIPNCFPQIPHTKSSSVSTSVSCETVESNCNSFRERKPCKNISIPFPPPVEEIKHFRGVRRRPWGKFAAEIRDPNKKGARVWLGTFDAAVEAAKAYDRAAFKLRGSKAILNFPLEISVPESELPTVKISSRKRFLRETAEEGVESRKEMKVEPGMEDSGDVKTDGGIGPLTPSSWTAVWDSGDGNGKGIFEVPPLSPYPNMKLSSGCIVR</sequence>
<evidence type="ECO:0000256" key="1">
    <source>
        <dbReference type="ARBA" id="ARBA00004123"/>
    </source>
</evidence>
<keyword evidence="12" id="KW-1185">Reference proteome</keyword>
<dbReference type="InterPro" id="IPR016177">
    <property type="entry name" value="DNA-bd_dom_sf"/>
</dbReference>
<evidence type="ECO:0000256" key="7">
    <source>
        <dbReference type="ARBA" id="ARBA00023163"/>
    </source>
</evidence>
<dbReference type="FunFam" id="3.30.730.10:FF:000001">
    <property type="entry name" value="Ethylene-responsive transcription factor 2"/>
    <property type="match status" value="1"/>
</dbReference>
<dbReference type="CDD" id="cd00018">
    <property type="entry name" value="AP2"/>
    <property type="match status" value="1"/>
</dbReference>
<evidence type="ECO:0000256" key="6">
    <source>
        <dbReference type="ARBA" id="ARBA00023159"/>
    </source>
</evidence>
<evidence type="ECO:0000259" key="10">
    <source>
        <dbReference type="PROSITE" id="PS51032"/>
    </source>
</evidence>
<evidence type="ECO:0000256" key="5">
    <source>
        <dbReference type="ARBA" id="ARBA00023125"/>
    </source>
</evidence>
<dbReference type="InterPro" id="IPR044808">
    <property type="entry name" value="ERF_plant"/>
</dbReference>
<feature type="compositionally biased region" description="Basic and acidic residues" evidence="9">
    <location>
        <begin position="168"/>
        <end position="192"/>
    </location>
</feature>
<dbReference type="Gene3D" id="3.30.730.10">
    <property type="entry name" value="AP2/ERF domain"/>
    <property type="match status" value="1"/>
</dbReference>
<dbReference type="InterPro" id="IPR001471">
    <property type="entry name" value="AP2/ERF_dom"/>
</dbReference>
<dbReference type="PANTHER" id="PTHR31190:SF499">
    <property type="entry name" value="ETHYLENE-RESPONSIVE TRANSCRIPTION FACTOR ERF105"/>
    <property type="match status" value="1"/>
</dbReference>
<dbReference type="PROSITE" id="PS51032">
    <property type="entry name" value="AP2_ERF"/>
    <property type="match status" value="1"/>
</dbReference>
<keyword evidence="6" id="KW-0010">Activator</keyword>
<dbReference type="GO" id="GO:0006952">
    <property type="term" value="P:defense response"/>
    <property type="evidence" value="ECO:0007669"/>
    <property type="project" value="UniProtKB-KW"/>
</dbReference>
<evidence type="ECO:0000256" key="3">
    <source>
        <dbReference type="ARBA" id="ARBA00022821"/>
    </source>
</evidence>